<dbReference type="Pfam" id="PF14223">
    <property type="entry name" value="Retrotran_gag_2"/>
    <property type="match status" value="1"/>
</dbReference>
<name>A0A4Y2BTA0_ARAVE</name>
<proteinExistence type="predicted"/>
<evidence type="ECO:0000313" key="2">
    <source>
        <dbReference type="Proteomes" id="UP000499080"/>
    </source>
</evidence>
<reference evidence="1 2" key="1">
    <citation type="journal article" date="2019" name="Sci. Rep.">
        <title>Orb-weaving spider Araneus ventricosus genome elucidates the spidroin gene catalogue.</title>
        <authorList>
            <person name="Kono N."/>
            <person name="Nakamura H."/>
            <person name="Ohtoshi R."/>
            <person name="Moran D.A.P."/>
            <person name="Shinohara A."/>
            <person name="Yoshida Y."/>
            <person name="Fujiwara M."/>
            <person name="Mori M."/>
            <person name="Tomita M."/>
            <person name="Arakawa K."/>
        </authorList>
    </citation>
    <scope>NUCLEOTIDE SEQUENCE [LARGE SCALE GENOMIC DNA]</scope>
</reference>
<keyword evidence="2" id="KW-1185">Reference proteome</keyword>
<evidence type="ECO:0000313" key="1">
    <source>
        <dbReference type="EMBL" id="GBL95431.1"/>
    </source>
</evidence>
<dbReference type="Proteomes" id="UP000499080">
    <property type="component" value="Unassembled WGS sequence"/>
</dbReference>
<dbReference type="EMBL" id="BGPR01000111">
    <property type="protein sequence ID" value="GBL95431.1"/>
    <property type="molecule type" value="Genomic_DNA"/>
</dbReference>
<comment type="caution">
    <text evidence="1">The sequence shown here is derived from an EMBL/GenBank/DDBJ whole genome shotgun (WGS) entry which is preliminary data.</text>
</comment>
<dbReference type="AlphaFoldDB" id="A0A4Y2BTA0"/>
<sequence length="97" mass="10872">MGIATTTEQRESFKTKVKAFKKSDALAQLILVGSMGNANVEVTSTCDSAKSMWDKLISIYELSSGQRWIDRLMEQFFTFEKDPSEDTTHDCNAILAN</sequence>
<protein>
    <submittedName>
        <fullName evidence="1">Uncharacterized protein</fullName>
    </submittedName>
</protein>
<gene>
    <name evidence="1" type="ORF">AVEN_154824_1</name>
</gene>
<organism evidence="1 2">
    <name type="scientific">Araneus ventricosus</name>
    <name type="common">Orbweaver spider</name>
    <name type="synonym">Epeira ventricosa</name>
    <dbReference type="NCBI Taxonomy" id="182803"/>
    <lineage>
        <taxon>Eukaryota</taxon>
        <taxon>Metazoa</taxon>
        <taxon>Ecdysozoa</taxon>
        <taxon>Arthropoda</taxon>
        <taxon>Chelicerata</taxon>
        <taxon>Arachnida</taxon>
        <taxon>Araneae</taxon>
        <taxon>Araneomorphae</taxon>
        <taxon>Entelegynae</taxon>
        <taxon>Araneoidea</taxon>
        <taxon>Araneidae</taxon>
        <taxon>Araneus</taxon>
    </lineage>
</organism>
<dbReference type="OrthoDB" id="6431046at2759"/>
<accession>A0A4Y2BTA0</accession>